<keyword evidence="3" id="KW-0408">Iron</keyword>
<name>A0A3S4FD19_9BRAD</name>
<dbReference type="FunFam" id="3.50.30.80:FF:000001">
    <property type="entry name" value="Dihydroxy-acid dehydratase"/>
    <property type="match status" value="1"/>
</dbReference>
<comment type="similarity">
    <text evidence="1">Belongs to the IlvD/Edd family.</text>
</comment>
<evidence type="ECO:0000256" key="5">
    <source>
        <dbReference type="ARBA" id="ARBA00023239"/>
    </source>
</evidence>
<dbReference type="InterPro" id="IPR056740">
    <property type="entry name" value="ILV_EDD_C"/>
</dbReference>
<keyword evidence="4" id="KW-0411">Iron-sulfur</keyword>
<dbReference type="Pfam" id="PF24877">
    <property type="entry name" value="ILV_EDD_C"/>
    <property type="match status" value="1"/>
</dbReference>
<dbReference type="GO" id="GO:0051536">
    <property type="term" value="F:iron-sulfur cluster binding"/>
    <property type="evidence" value="ECO:0007669"/>
    <property type="project" value="UniProtKB-KW"/>
</dbReference>
<dbReference type="GO" id="GO:0046872">
    <property type="term" value="F:metal ion binding"/>
    <property type="evidence" value="ECO:0007669"/>
    <property type="project" value="UniProtKB-KW"/>
</dbReference>
<evidence type="ECO:0000256" key="1">
    <source>
        <dbReference type="ARBA" id="ARBA00006486"/>
    </source>
</evidence>
<evidence type="ECO:0000256" key="3">
    <source>
        <dbReference type="ARBA" id="ARBA00023004"/>
    </source>
</evidence>
<evidence type="ECO:0000259" key="7">
    <source>
        <dbReference type="Pfam" id="PF24877"/>
    </source>
</evidence>
<keyword evidence="9" id="KW-1185">Reference proteome</keyword>
<dbReference type="SUPFAM" id="SSF143975">
    <property type="entry name" value="IlvD/EDD N-terminal domain-like"/>
    <property type="match status" value="1"/>
</dbReference>
<dbReference type="PROSITE" id="PS00886">
    <property type="entry name" value="ILVD_EDD_1"/>
    <property type="match status" value="1"/>
</dbReference>
<keyword evidence="5" id="KW-0456">Lyase</keyword>
<dbReference type="SUPFAM" id="SSF52016">
    <property type="entry name" value="LeuD/IlvD-like"/>
    <property type="match status" value="1"/>
</dbReference>
<organism evidence="8 9">
    <name type="scientific">Rhodoplanes serenus</name>
    <dbReference type="NCBI Taxonomy" id="200615"/>
    <lineage>
        <taxon>Bacteria</taxon>
        <taxon>Pseudomonadati</taxon>
        <taxon>Pseudomonadota</taxon>
        <taxon>Alphaproteobacteria</taxon>
        <taxon>Hyphomicrobiales</taxon>
        <taxon>Nitrobacteraceae</taxon>
        <taxon>Rhodoplanes</taxon>
    </lineage>
</organism>
<evidence type="ECO:0000259" key="6">
    <source>
        <dbReference type="Pfam" id="PF00920"/>
    </source>
</evidence>
<dbReference type="Pfam" id="PF00920">
    <property type="entry name" value="ILVD_EDD_N"/>
    <property type="match status" value="1"/>
</dbReference>
<keyword evidence="2" id="KW-0479">Metal-binding</keyword>
<dbReference type="OrthoDB" id="9807077at2"/>
<gene>
    <name evidence="8" type="primary">araC</name>
    <name evidence="8" type="ORF">RHODGE_RHODGE_02381</name>
</gene>
<dbReference type="InterPro" id="IPR020558">
    <property type="entry name" value="DiOHA_6PGluconate_deHydtase_CS"/>
</dbReference>
<dbReference type="RefSeq" id="WP_129609149.1">
    <property type="nucleotide sequence ID" value="NZ_UWOC01000142.1"/>
</dbReference>
<evidence type="ECO:0000256" key="2">
    <source>
        <dbReference type="ARBA" id="ARBA00022723"/>
    </source>
</evidence>
<protein>
    <submittedName>
        <fullName evidence="8">L-arabonate dehydratase</fullName>
    </submittedName>
</protein>
<dbReference type="InterPro" id="IPR042096">
    <property type="entry name" value="Dihydro-acid_dehy_C"/>
</dbReference>
<dbReference type="PANTHER" id="PTHR43183:SF1">
    <property type="entry name" value="HYPOTHETICAL DIHYDROXY-ACID DEHYDRATASE (EUROFUNG)-RELATED"/>
    <property type="match status" value="1"/>
</dbReference>
<dbReference type="PANTHER" id="PTHR43183">
    <property type="entry name" value="HYPOTHETICAL DIHYDROXYACID DEHYDRATASE (EUROFUNG)-RELATED"/>
    <property type="match status" value="1"/>
</dbReference>
<dbReference type="NCBIfam" id="NF004784">
    <property type="entry name" value="PRK06131.1"/>
    <property type="match status" value="1"/>
</dbReference>
<comment type="caution">
    <text evidence="8">The sequence shown here is derived from an EMBL/GenBank/DDBJ whole genome shotgun (WGS) entry which is preliminary data.</text>
</comment>
<evidence type="ECO:0000256" key="4">
    <source>
        <dbReference type="ARBA" id="ARBA00023014"/>
    </source>
</evidence>
<dbReference type="AlphaFoldDB" id="A0A3S4FD19"/>
<feature type="domain" description="Dihydroxy-acid/6-phosphogluconate dehydratase N-terminal" evidence="6">
    <location>
        <begin position="40"/>
        <end position="351"/>
    </location>
</feature>
<evidence type="ECO:0000313" key="9">
    <source>
        <dbReference type="Proteomes" id="UP000289200"/>
    </source>
</evidence>
<dbReference type="InterPro" id="IPR000581">
    <property type="entry name" value="ILV_EDD_N"/>
</dbReference>
<dbReference type="EMBL" id="UWOC01000142">
    <property type="protein sequence ID" value="VCU09208.1"/>
    <property type="molecule type" value="Genomic_DNA"/>
</dbReference>
<evidence type="ECO:0000313" key="8">
    <source>
        <dbReference type="EMBL" id="VCU09208.1"/>
    </source>
</evidence>
<dbReference type="Proteomes" id="UP000289200">
    <property type="component" value="Unassembled WGS sequence"/>
</dbReference>
<dbReference type="InterPro" id="IPR037237">
    <property type="entry name" value="IlvD/EDD_N"/>
</dbReference>
<feature type="domain" description="Dihydroxy-acid/6-phosphogluconate dehydratase C-terminal" evidence="7">
    <location>
        <begin position="363"/>
        <end position="557"/>
    </location>
</feature>
<dbReference type="InterPro" id="IPR052352">
    <property type="entry name" value="Sugar_Degrad_Dehydratases"/>
</dbReference>
<proteinExistence type="inferred from homology"/>
<reference evidence="9" key="1">
    <citation type="submission" date="2018-10" db="EMBL/GenBank/DDBJ databases">
        <authorList>
            <person name="Peiro R."/>
            <person name="Begona"/>
            <person name="Cbmso G."/>
            <person name="Lopez M."/>
            <person name="Gonzalez S."/>
            <person name="Sacristan E."/>
            <person name="Castillo E."/>
        </authorList>
    </citation>
    <scope>NUCLEOTIDE SEQUENCE [LARGE SCALE GENOMIC DNA]</scope>
</reference>
<sequence length="571" mass="59969">MTKSVGMRRNLAGYGDAGFSVFLRKAFIKALGYTDDALDRPIIGIVDTDSGYNACHRNLPDLIEAASRGVMLAGGIPIPFPVISIQESFAHPTSMYLRNLMAMDVEEMIRAQPMDAVILLGGCDKTVPALIMGAASAGVPAILLVSGPMLAGSWRGERLGACTDCRRFWGRYRAGELTEQQIAEVNSELAPTVGFCGVMGTASTMALATEALGMMLPGGACVPAVHGERRRLAELTGTRAVAMAAERLTPDQILTPAAFTNALRTVLAAGGSTNALIHLAAMAGRLGIGIDLDGIDRIARETPVLIDLKPTGQGYMEDLYHAGGLVPMLREIAPLLDLSCLTVTGRTLGENLDAAPPPFPQSVIRPFADPIFSGGAMAVLRGNLAPHGAIIKQAAATPSLLQHTGRAVVFKSLADLAARIDDPALDVTPDDVLVMQNAGPKGAPGMPEAGYIPIPKKLLQQGVKDMVRISDARMSGTAFGTIVLHVSPESAIGGPLGLVRDGDTIRLDTAGRTLSLEVDDATLAARAAEQPPAPTGEGRRGYAKLYLDTVTQAERGCDFDFAIPPITRTIP</sequence>
<dbReference type="GO" id="GO:0016836">
    <property type="term" value="F:hydro-lyase activity"/>
    <property type="evidence" value="ECO:0007669"/>
    <property type="project" value="UniProtKB-ARBA"/>
</dbReference>
<dbReference type="Gene3D" id="3.50.30.80">
    <property type="entry name" value="IlvD/EDD C-terminal domain-like"/>
    <property type="match status" value="1"/>
</dbReference>
<accession>A0A3S4FD19</accession>